<dbReference type="InterPro" id="IPR011009">
    <property type="entry name" value="Kinase-like_dom_sf"/>
</dbReference>
<accession>A0A2B7ZHY7</accession>
<dbReference type="STRING" id="73230.A0A2B7ZHY7"/>
<dbReference type="Proteomes" id="UP000226031">
    <property type="component" value="Unassembled WGS sequence"/>
</dbReference>
<keyword evidence="3" id="KW-1185">Reference proteome</keyword>
<dbReference type="Pfam" id="PF01636">
    <property type="entry name" value="APH"/>
    <property type="match status" value="1"/>
</dbReference>
<dbReference type="PANTHER" id="PTHR36091">
    <property type="entry name" value="ALTERED INHERITANCE OF MITOCHONDRIA PROTEIN 9, MITOCHONDRIAL"/>
    <property type="match status" value="1"/>
</dbReference>
<reference evidence="2 3" key="1">
    <citation type="submission" date="2017-10" db="EMBL/GenBank/DDBJ databases">
        <title>Comparative genomics in systemic dimorphic fungi from Ajellomycetaceae.</title>
        <authorList>
            <person name="Munoz J.F."/>
            <person name="Mcewen J.G."/>
            <person name="Clay O.K."/>
            <person name="Cuomo C.A."/>
        </authorList>
    </citation>
    <scope>NUCLEOTIDE SEQUENCE [LARGE SCALE GENOMIC DNA]</scope>
    <source>
        <strain evidence="2 3">UAMH4076</strain>
    </source>
</reference>
<evidence type="ECO:0000313" key="3">
    <source>
        <dbReference type="Proteomes" id="UP000226031"/>
    </source>
</evidence>
<proteinExistence type="predicted"/>
<feature type="domain" description="Aminoglycoside phosphotransferase" evidence="1">
    <location>
        <begin position="119"/>
        <end position="402"/>
    </location>
</feature>
<evidence type="ECO:0000313" key="2">
    <source>
        <dbReference type="EMBL" id="PGH33586.1"/>
    </source>
</evidence>
<dbReference type="InterPro" id="IPR051035">
    <property type="entry name" value="Mito_inheritance_9"/>
</dbReference>
<dbReference type="Gene3D" id="3.30.200.20">
    <property type="entry name" value="Phosphorylase Kinase, domain 1"/>
    <property type="match status" value="1"/>
</dbReference>
<dbReference type="EMBL" id="PDND01000059">
    <property type="protein sequence ID" value="PGH33586.1"/>
    <property type="molecule type" value="Genomic_DNA"/>
</dbReference>
<dbReference type="AlphaFoldDB" id="A0A2B7ZHY7"/>
<dbReference type="VEuPathDB" id="FungiDB:EMCG_08433"/>
<dbReference type="PANTHER" id="PTHR36091:SF2">
    <property type="entry name" value="AMINOGLYCOSIDE PHOSPHOTRANSFERASE DOMAIN-CONTAINING PROTEIN"/>
    <property type="match status" value="1"/>
</dbReference>
<comment type="caution">
    <text evidence="2">The sequence shown here is derived from an EMBL/GenBank/DDBJ whole genome shotgun (WGS) entry which is preliminary data.</text>
</comment>
<dbReference type="SUPFAM" id="SSF56112">
    <property type="entry name" value="Protein kinase-like (PK-like)"/>
    <property type="match status" value="1"/>
</dbReference>
<protein>
    <recommendedName>
        <fullName evidence="1">Aminoglycoside phosphotransferase domain-containing protein</fullName>
    </recommendedName>
</protein>
<organism evidence="2 3">
    <name type="scientific">[Emmonsia] crescens</name>
    <dbReference type="NCBI Taxonomy" id="73230"/>
    <lineage>
        <taxon>Eukaryota</taxon>
        <taxon>Fungi</taxon>
        <taxon>Dikarya</taxon>
        <taxon>Ascomycota</taxon>
        <taxon>Pezizomycotina</taxon>
        <taxon>Eurotiomycetes</taxon>
        <taxon>Eurotiomycetidae</taxon>
        <taxon>Onygenales</taxon>
        <taxon>Ajellomycetaceae</taxon>
        <taxon>Emergomyces</taxon>
    </lineage>
</organism>
<evidence type="ECO:0000259" key="1">
    <source>
        <dbReference type="Pfam" id="PF01636"/>
    </source>
</evidence>
<dbReference type="GO" id="GO:0005739">
    <property type="term" value="C:mitochondrion"/>
    <property type="evidence" value="ECO:0007669"/>
    <property type="project" value="TreeGrafter"/>
</dbReference>
<gene>
    <name evidence="2" type="ORF">GX50_03574</name>
</gene>
<dbReference type="InterPro" id="IPR002575">
    <property type="entry name" value="Aminoglycoside_PTrfase"/>
</dbReference>
<name>A0A2B7ZHY7_9EURO</name>
<sequence length="612" mass="70800">MSTSLRARVQLPFLSPTRFSKYMHIYRYMYMHNPVLGHFAQVTAPAFSSSASLLKRQLIMSKVAPPNSSLFNQELFSYTSGRYLYNEKLRLAERYVPFNIEALKKVTAHSVNREKVIQIKKLAEGGFNRVLLLTMDDGMEVIVKIPYSIAVPKSLATESEVATLDFLRCKGIPVPRVYAWSSQAEAEENEVGTEYIIMEKAAGSPLEDRWFNLTDKEQIRLVTSYAEIERKLFSFPFGYYGSIYYKDSLPRNLQADLYAAGAEDKDGDAHRFCIGPTADYMFWRGKRAQLEINRGPWRNHRDYLHSTGWKEREWTRKYGKPQVNEFPHNDMLQGEIAPEIYVDLLDRYLSICPYLLPEDNDKNGHSLNQPTMRHPDLNPTNVYVSDSCEISCIIDWQHTTILPLLLAAGNPPLFDNPDPEPPKDYSKPVLPEDYGSLELDEKAHADELYRRQMLFYWYMIFTAKDNKPHFNALRYPALALIQHLVDRAGRPWTGNIVTLKGALLRVINSWDALMSTRSQKAPCPATVRFNPDDEKEFYELEGNWFKCNILVEHWRSLLDDVGQDGWVRNESFEKVVQANRGLKKEWIEEAEDEADVLSVDGFWPFQDHEEND</sequence>